<proteinExistence type="predicted"/>
<feature type="region of interest" description="Disordered" evidence="1">
    <location>
        <begin position="61"/>
        <end position="163"/>
    </location>
</feature>
<evidence type="ECO:0000256" key="1">
    <source>
        <dbReference type="SAM" id="MobiDB-lite"/>
    </source>
</evidence>
<keyword evidence="2" id="KW-1133">Transmembrane helix</keyword>
<gene>
    <name evidence="3" type="ORF">HYPSUDRAFT_196754</name>
</gene>
<evidence type="ECO:0000313" key="3">
    <source>
        <dbReference type="EMBL" id="KJA29388.1"/>
    </source>
</evidence>
<dbReference type="EMBL" id="KN817519">
    <property type="protein sequence ID" value="KJA29388.1"/>
    <property type="molecule type" value="Genomic_DNA"/>
</dbReference>
<keyword evidence="2" id="KW-0472">Membrane</keyword>
<feature type="compositionally biased region" description="Polar residues" evidence="1">
    <location>
        <begin position="105"/>
        <end position="123"/>
    </location>
</feature>
<dbReference type="AlphaFoldDB" id="A0A0D2MZ28"/>
<evidence type="ECO:0000256" key="2">
    <source>
        <dbReference type="SAM" id="Phobius"/>
    </source>
</evidence>
<feature type="transmembrane region" description="Helical" evidence="2">
    <location>
        <begin position="6"/>
        <end position="29"/>
    </location>
</feature>
<evidence type="ECO:0000313" key="4">
    <source>
        <dbReference type="Proteomes" id="UP000054270"/>
    </source>
</evidence>
<name>A0A0D2MZ28_HYPSF</name>
<reference evidence="4" key="1">
    <citation type="submission" date="2014-04" db="EMBL/GenBank/DDBJ databases">
        <title>Evolutionary Origins and Diversification of the Mycorrhizal Mutualists.</title>
        <authorList>
            <consortium name="DOE Joint Genome Institute"/>
            <consortium name="Mycorrhizal Genomics Consortium"/>
            <person name="Kohler A."/>
            <person name="Kuo A."/>
            <person name="Nagy L.G."/>
            <person name="Floudas D."/>
            <person name="Copeland A."/>
            <person name="Barry K.W."/>
            <person name="Cichocki N."/>
            <person name="Veneault-Fourrey C."/>
            <person name="LaButti K."/>
            <person name="Lindquist E.A."/>
            <person name="Lipzen A."/>
            <person name="Lundell T."/>
            <person name="Morin E."/>
            <person name="Murat C."/>
            <person name="Riley R."/>
            <person name="Ohm R."/>
            <person name="Sun H."/>
            <person name="Tunlid A."/>
            <person name="Henrissat B."/>
            <person name="Grigoriev I.V."/>
            <person name="Hibbett D.S."/>
            <person name="Martin F."/>
        </authorList>
    </citation>
    <scope>NUCLEOTIDE SEQUENCE [LARGE SCALE GENOMIC DNA]</scope>
    <source>
        <strain evidence="4">FD-334 SS-4</strain>
    </source>
</reference>
<keyword evidence="2" id="KW-0812">Transmembrane</keyword>
<protein>
    <submittedName>
        <fullName evidence="3">Uncharacterized protein</fullName>
    </submittedName>
</protein>
<accession>A0A0D2MZ28</accession>
<organism evidence="3 4">
    <name type="scientific">Hypholoma sublateritium (strain FD-334 SS-4)</name>
    <dbReference type="NCBI Taxonomy" id="945553"/>
    <lineage>
        <taxon>Eukaryota</taxon>
        <taxon>Fungi</taxon>
        <taxon>Dikarya</taxon>
        <taxon>Basidiomycota</taxon>
        <taxon>Agaricomycotina</taxon>
        <taxon>Agaricomycetes</taxon>
        <taxon>Agaricomycetidae</taxon>
        <taxon>Agaricales</taxon>
        <taxon>Agaricineae</taxon>
        <taxon>Strophariaceae</taxon>
        <taxon>Hypholoma</taxon>
    </lineage>
</organism>
<keyword evidence="4" id="KW-1185">Reference proteome</keyword>
<dbReference type="OrthoDB" id="3270653at2759"/>
<sequence>MLSRALLVVAIAVPAAVALIVLVAVLRVVGRRRRAARASPLPPVQALAHHRAQQLTKLDGIWLLSPPPPSRPKSGVHSFPVSSSHDPIPRMPRTPSSSRHRPLSVASSHSTLRSKSTRQSTVRGTPHGPHSQLQIVLPTPLAPTHGHHLPRRKSAVDQWVATD</sequence>
<dbReference type="Proteomes" id="UP000054270">
    <property type="component" value="Unassembled WGS sequence"/>
</dbReference>